<dbReference type="GO" id="GO:0015074">
    <property type="term" value="P:DNA integration"/>
    <property type="evidence" value="ECO:0007669"/>
    <property type="project" value="InterPro"/>
</dbReference>
<protein>
    <submittedName>
        <fullName evidence="3">Phage integrase family protein</fullName>
    </submittedName>
</protein>
<feature type="domain" description="Tyr recombinase" evidence="2">
    <location>
        <begin position="1"/>
        <end position="142"/>
    </location>
</feature>
<proteinExistence type="predicted"/>
<accession>A0A1G6PK11</accession>
<evidence type="ECO:0000256" key="1">
    <source>
        <dbReference type="ARBA" id="ARBA00023172"/>
    </source>
</evidence>
<name>A0A1G6PK11_9PSEU</name>
<dbReference type="STRING" id="1271860.SAMN05216174_104312"/>
<evidence type="ECO:0000259" key="2">
    <source>
        <dbReference type="PROSITE" id="PS51898"/>
    </source>
</evidence>
<dbReference type="GO" id="GO:0003677">
    <property type="term" value="F:DNA binding"/>
    <property type="evidence" value="ECO:0007669"/>
    <property type="project" value="InterPro"/>
</dbReference>
<dbReference type="InterPro" id="IPR013762">
    <property type="entry name" value="Integrase-like_cat_sf"/>
</dbReference>
<dbReference type="Proteomes" id="UP000199501">
    <property type="component" value="Unassembled WGS sequence"/>
</dbReference>
<dbReference type="Gene3D" id="1.10.443.10">
    <property type="entry name" value="Intergrase catalytic core"/>
    <property type="match status" value="1"/>
</dbReference>
<dbReference type="GO" id="GO:0006310">
    <property type="term" value="P:DNA recombination"/>
    <property type="evidence" value="ECO:0007669"/>
    <property type="project" value="UniProtKB-KW"/>
</dbReference>
<keyword evidence="4" id="KW-1185">Reference proteome</keyword>
<dbReference type="PROSITE" id="PS51898">
    <property type="entry name" value="TYR_RECOMBINASE"/>
    <property type="match status" value="1"/>
</dbReference>
<evidence type="ECO:0000313" key="4">
    <source>
        <dbReference type="Proteomes" id="UP000199501"/>
    </source>
</evidence>
<dbReference type="InterPro" id="IPR002104">
    <property type="entry name" value="Integrase_catalytic"/>
</dbReference>
<dbReference type="RefSeq" id="WP_228771558.1">
    <property type="nucleotide sequence ID" value="NZ_FMZZ01000004.1"/>
</dbReference>
<gene>
    <name evidence="3" type="ORF">SAMN05216174_104312</name>
</gene>
<dbReference type="AlphaFoldDB" id="A0A1G6PK11"/>
<dbReference type="SUPFAM" id="SSF56349">
    <property type="entry name" value="DNA breaking-rejoining enzymes"/>
    <property type="match status" value="1"/>
</dbReference>
<sequence>MITRWSRAEVGAELRGGRRLIKKPKSEAGIRTVSIPKVILAELTDHLTQYAESGPDGVIFVGPKGGRLRRHNFRKVWIAALVGAKITKSDVHFHDLRHTGNDLAAKAGATTRELMARMGHSSMRAALIYQHATRDRDRAIADAISDNVMKARADSGGDGAREGHAG</sequence>
<reference evidence="4" key="1">
    <citation type="submission" date="2016-10" db="EMBL/GenBank/DDBJ databases">
        <authorList>
            <person name="Varghese N."/>
            <person name="Submissions S."/>
        </authorList>
    </citation>
    <scope>NUCLEOTIDE SEQUENCE [LARGE SCALE GENOMIC DNA]</scope>
    <source>
        <strain evidence="4">IBRC-M 10403</strain>
    </source>
</reference>
<dbReference type="CDD" id="cd00397">
    <property type="entry name" value="DNA_BRE_C"/>
    <property type="match status" value="1"/>
</dbReference>
<dbReference type="Pfam" id="PF00589">
    <property type="entry name" value="Phage_integrase"/>
    <property type="match status" value="1"/>
</dbReference>
<evidence type="ECO:0000313" key="3">
    <source>
        <dbReference type="EMBL" id="SDC79914.1"/>
    </source>
</evidence>
<dbReference type="EMBL" id="FMZZ01000004">
    <property type="protein sequence ID" value="SDC79914.1"/>
    <property type="molecule type" value="Genomic_DNA"/>
</dbReference>
<organism evidence="3 4">
    <name type="scientific">Actinokineospora iranica</name>
    <dbReference type="NCBI Taxonomy" id="1271860"/>
    <lineage>
        <taxon>Bacteria</taxon>
        <taxon>Bacillati</taxon>
        <taxon>Actinomycetota</taxon>
        <taxon>Actinomycetes</taxon>
        <taxon>Pseudonocardiales</taxon>
        <taxon>Pseudonocardiaceae</taxon>
        <taxon>Actinokineospora</taxon>
    </lineage>
</organism>
<dbReference type="InterPro" id="IPR011010">
    <property type="entry name" value="DNA_brk_join_enz"/>
</dbReference>
<keyword evidence="1" id="KW-0233">DNA recombination</keyword>